<dbReference type="Proteomes" id="UP001157138">
    <property type="component" value="Unassembled WGS sequence"/>
</dbReference>
<evidence type="ECO:0000256" key="3">
    <source>
        <dbReference type="ARBA" id="ARBA00022806"/>
    </source>
</evidence>
<dbReference type="PANTHER" id="PTHR47959:SF7">
    <property type="entry name" value="ATP-DEPENDENT RNA HELICASE DEAD BOX FAMILY"/>
    <property type="match status" value="1"/>
</dbReference>
<sequence>MPSFQQLGLSPILTHTLDTLGFNFPTPIQEQAIPIIMQGKDVLAGAQTGTGKTAAFGLPILTQILEDKNQRDIQSNDVMALVVVPTRELAQQVFESLTAYAEKWTPMVGHIN</sequence>
<keyword evidence="9" id="KW-1185">Reference proteome</keyword>
<comment type="caution">
    <text evidence="8">The sequence shown here is derived from an EMBL/GenBank/DDBJ whole genome shotgun (WGS) entry which is preliminary data.</text>
</comment>
<keyword evidence="1" id="KW-0547">Nucleotide-binding</keyword>
<evidence type="ECO:0008006" key="10">
    <source>
        <dbReference type="Google" id="ProtNLM"/>
    </source>
</evidence>
<evidence type="ECO:0000256" key="1">
    <source>
        <dbReference type="ARBA" id="ARBA00022741"/>
    </source>
</evidence>
<feature type="short sequence motif" description="Q motif" evidence="5">
    <location>
        <begin position="2"/>
        <end position="30"/>
    </location>
</feature>
<feature type="domain" description="DEAD-box RNA helicase Q" evidence="7">
    <location>
        <begin position="2"/>
        <end position="30"/>
    </location>
</feature>
<evidence type="ECO:0000259" key="7">
    <source>
        <dbReference type="PROSITE" id="PS51195"/>
    </source>
</evidence>
<dbReference type="Pfam" id="PF00270">
    <property type="entry name" value="DEAD"/>
    <property type="match status" value="1"/>
</dbReference>
<evidence type="ECO:0000313" key="9">
    <source>
        <dbReference type="Proteomes" id="UP001157138"/>
    </source>
</evidence>
<dbReference type="SUPFAM" id="SSF52540">
    <property type="entry name" value="P-loop containing nucleoside triphosphate hydrolases"/>
    <property type="match status" value="1"/>
</dbReference>
<keyword evidence="2" id="KW-0378">Hydrolase</keyword>
<evidence type="ECO:0000256" key="5">
    <source>
        <dbReference type="PROSITE-ProRule" id="PRU00552"/>
    </source>
</evidence>
<dbReference type="PANTHER" id="PTHR47959">
    <property type="entry name" value="ATP-DEPENDENT RNA HELICASE RHLE-RELATED"/>
    <property type="match status" value="1"/>
</dbReference>
<evidence type="ECO:0000313" key="8">
    <source>
        <dbReference type="EMBL" id="GLT19259.1"/>
    </source>
</evidence>
<accession>A0ABQ6F1X5</accession>
<keyword evidence="4" id="KW-0067">ATP-binding</keyword>
<dbReference type="InterPro" id="IPR011545">
    <property type="entry name" value="DEAD/DEAH_box_helicase_dom"/>
</dbReference>
<protein>
    <recommendedName>
        <fullName evidence="10">DEAD/DEAH box helicase</fullName>
    </recommendedName>
</protein>
<dbReference type="InterPro" id="IPR014001">
    <property type="entry name" value="Helicase_ATP-bd"/>
</dbReference>
<dbReference type="PROSITE" id="PS51192">
    <property type="entry name" value="HELICASE_ATP_BIND_1"/>
    <property type="match status" value="1"/>
</dbReference>
<reference evidence="9" key="1">
    <citation type="journal article" date="2019" name="Int. J. Syst. Evol. Microbiol.">
        <title>The Global Catalogue of Microorganisms (GCM) 10K type strain sequencing project: providing services to taxonomists for standard genome sequencing and annotation.</title>
        <authorList>
            <consortium name="The Broad Institute Genomics Platform"/>
            <consortium name="The Broad Institute Genome Sequencing Center for Infectious Disease"/>
            <person name="Wu L."/>
            <person name="Ma J."/>
        </authorList>
    </citation>
    <scope>NUCLEOTIDE SEQUENCE [LARGE SCALE GENOMIC DNA]</scope>
    <source>
        <strain evidence="9">NBRC 108723</strain>
    </source>
</reference>
<gene>
    <name evidence="8" type="ORF">GCM10007938_30410</name>
</gene>
<dbReference type="InterPro" id="IPR050079">
    <property type="entry name" value="DEAD_box_RNA_helicase"/>
</dbReference>
<evidence type="ECO:0000256" key="2">
    <source>
        <dbReference type="ARBA" id="ARBA00022801"/>
    </source>
</evidence>
<keyword evidence="3" id="KW-0347">Helicase</keyword>
<name>A0ABQ6F1X5_9VIBR</name>
<dbReference type="InterPro" id="IPR014014">
    <property type="entry name" value="RNA_helicase_DEAD_Q_motif"/>
</dbReference>
<evidence type="ECO:0000259" key="6">
    <source>
        <dbReference type="PROSITE" id="PS51192"/>
    </source>
</evidence>
<organism evidence="8 9">
    <name type="scientific">Vibrio zhanjiangensis</name>
    <dbReference type="NCBI Taxonomy" id="1046128"/>
    <lineage>
        <taxon>Bacteria</taxon>
        <taxon>Pseudomonadati</taxon>
        <taxon>Pseudomonadota</taxon>
        <taxon>Gammaproteobacteria</taxon>
        <taxon>Vibrionales</taxon>
        <taxon>Vibrionaceae</taxon>
        <taxon>Vibrio</taxon>
    </lineage>
</organism>
<proteinExistence type="predicted"/>
<dbReference type="PROSITE" id="PS51195">
    <property type="entry name" value="Q_MOTIF"/>
    <property type="match status" value="1"/>
</dbReference>
<feature type="domain" description="Helicase ATP-binding" evidence="6">
    <location>
        <begin position="33"/>
        <end position="112"/>
    </location>
</feature>
<evidence type="ECO:0000256" key="4">
    <source>
        <dbReference type="ARBA" id="ARBA00022840"/>
    </source>
</evidence>
<dbReference type="EMBL" id="BSPW01000068">
    <property type="protein sequence ID" value="GLT19259.1"/>
    <property type="molecule type" value="Genomic_DNA"/>
</dbReference>
<dbReference type="InterPro" id="IPR027417">
    <property type="entry name" value="P-loop_NTPase"/>
</dbReference>
<dbReference type="Gene3D" id="3.40.50.300">
    <property type="entry name" value="P-loop containing nucleotide triphosphate hydrolases"/>
    <property type="match status" value="1"/>
</dbReference>